<dbReference type="InterPro" id="IPR003736">
    <property type="entry name" value="PAAI_dom"/>
</dbReference>
<dbReference type="EMBL" id="JADHOK010000001">
    <property type="protein sequence ID" value="MBL6761103.1"/>
    <property type="molecule type" value="Genomic_DNA"/>
</dbReference>
<dbReference type="GO" id="GO:0047617">
    <property type="term" value="F:fatty acyl-CoA hydrolase activity"/>
    <property type="evidence" value="ECO:0007669"/>
    <property type="project" value="InterPro"/>
</dbReference>
<dbReference type="InterPro" id="IPR039298">
    <property type="entry name" value="ACOT13"/>
</dbReference>
<feature type="domain" description="Thioesterase" evidence="3">
    <location>
        <begin position="46"/>
        <end position="123"/>
    </location>
</feature>
<evidence type="ECO:0000313" key="4">
    <source>
        <dbReference type="EMBL" id="MBL6761103.1"/>
    </source>
</evidence>
<dbReference type="NCBIfam" id="TIGR00369">
    <property type="entry name" value="unchar_dom_1"/>
    <property type="match status" value="1"/>
</dbReference>
<dbReference type="PANTHER" id="PTHR21660">
    <property type="entry name" value="THIOESTERASE SUPERFAMILY MEMBER-RELATED"/>
    <property type="match status" value="1"/>
</dbReference>
<gene>
    <name evidence="4" type="ORF">ISQ19_00225</name>
</gene>
<proteinExistence type="inferred from homology"/>
<sequence>MSPIRGFDPSATTSAMSELMQRDIVRMADGESEVHFTMGEQWVNMQGILHGGAYASMLDTACGVAARSLLDTVVYKGQVTLELKTSYLKAGYPGKYIAKGNVLRRGKSVCYAEASLYNDKGEMVSKASTTFKLLLKE</sequence>
<dbReference type="CDD" id="cd03443">
    <property type="entry name" value="PaaI_thioesterase"/>
    <property type="match status" value="1"/>
</dbReference>
<dbReference type="InterPro" id="IPR029069">
    <property type="entry name" value="HotDog_dom_sf"/>
</dbReference>
<reference evidence="4" key="1">
    <citation type="submission" date="2020-10" db="EMBL/GenBank/DDBJ databases">
        <title>Microbiome of the Black Sea water column analyzed by genome centric metagenomics.</title>
        <authorList>
            <person name="Cabello-Yeves P.J."/>
            <person name="Callieri C."/>
            <person name="Picazo A."/>
            <person name="Mehrshad M."/>
            <person name="Haro-Moreno J.M."/>
            <person name="Roda-Garcia J."/>
            <person name="Dzembekova N."/>
            <person name="Slabakova V."/>
            <person name="Slabakova N."/>
            <person name="Moncheva S."/>
            <person name="Rodriguez-Valera F."/>
        </authorList>
    </citation>
    <scope>NUCLEOTIDE SEQUENCE</scope>
    <source>
        <strain evidence="4">BS307-5m-G5</strain>
    </source>
</reference>
<dbReference type="PANTHER" id="PTHR21660:SF1">
    <property type="entry name" value="ACYL-COENZYME A THIOESTERASE 13"/>
    <property type="match status" value="1"/>
</dbReference>
<comment type="caution">
    <text evidence="4">The sequence shown here is derived from an EMBL/GenBank/DDBJ whole genome shotgun (WGS) entry which is preliminary data.</text>
</comment>
<evidence type="ECO:0000256" key="1">
    <source>
        <dbReference type="ARBA" id="ARBA00008324"/>
    </source>
</evidence>
<accession>A0A937HIM6</accession>
<dbReference type="Gene3D" id="3.10.129.10">
    <property type="entry name" value="Hotdog Thioesterase"/>
    <property type="match status" value="1"/>
</dbReference>
<organism evidence="4 5">
    <name type="scientific">PS1 clade bacterium</name>
    <dbReference type="NCBI Taxonomy" id="2175152"/>
    <lineage>
        <taxon>Bacteria</taxon>
        <taxon>Pseudomonadati</taxon>
        <taxon>Pseudomonadota</taxon>
        <taxon>Alphaproteobacteria</taxon>
        <taxon>PS1 clade</taxon>
    </lineage>
</organism>
<evidence type="ECO:0000313" key="5">
    <source>
        <dbReference type="Proteomes" id="UP000785783"/>
    </source>
</evidence>
<comment type="similarity">
    <text evidence="1">Belongs to the thioesterase PaaI family.</text>
</comment>
<protein>
    <submittedName>
        <fullName evidence="4">PaaI family thioesterase</fullName>
    </submittedName>
</protein>
<keyword evidence="2" id="KW-0378">Hydrolase</keyword>
<dbReference type="SUPFAM" id="SSF54637">
    <property type="entry name" value="Thioesterase/thiol ester dehydrase-isomerase"/>
    <property type="match status" value="1"/>
</dbReference>
<name>A0A937HIM6_9PROT</name>
<evidence type="ECO:0000259" key="3">
    <source>
        <dbReference type="Pfam" id="PF03061"/>
    </source>
</evidence>
<dbReference type="Pfam" id="PF03061">
    <property type="entry name" value="4HBT"/>
    <property type="match status" value="1"/>
</dbReference>
<dbReference type="InterPro" id="IPR006683">
    <property type="entry name" value="Thioestr_dom"/>
</dbReference>
<dbReference type="AlphaFoldDB" id="A0A937HIM6"/>
<dbReference type="Proteomes" id="UP000785783">
    <property type="component" value="Unassembled WGS sequence"/>
</dbReference>
<evidence type="ECO:0000256" key="2">
    <source>
        <dbReference type="ARBA" id="ARBA00022801"/>
    </source>
</evidence>